<reference evidence="3 4" key="1">
    <citation type="submission" date="2013-04" db="EMBL/GenBank/DDBJ databases">
        <title>Shimia sp. 22II-S11-Z10 Genome Sequencing.</title>
        <authorList>
            <person name="Lai Q."/>
            <person name="Li G."/>
            <person name="Shao Z."/>
        </authorList>
    </citation>
    <scope>NUCLEOTIDE SEQUENCE [LARGE SCALE GENOMIC DNA]</scope>
    <source>
        <strain evidence="4">22II-S11-Z10</strain>
    </source>
</reference>
<dbReference type="STRING" id="1461693.ATO10_04887"/>
<feature type="domain" description="DUF7947" evidence="2">
    <location>
        <begin position="204"/>
        <end position="283"/>
    </location>
</feature>
<dbReference type="AlphaFoldDB" id="A0A058ZP26"/>
<sequence length="297" mass="33078">MSTLLKIHYAGLDADKHMLDLRAFGEAALGLDKLANTGLIALSDQRVPRKGERFPMRIVAQEPEEGSFEWVVYLAPFTAVALPIVHEMFYTKAAEFLWHWISWVTSMVGGRQKDADPHLQVILEMSKDVHKSHAESEQRTKDFMLEVLDKMKSPAKNFVAPVGESADKVSLIADSTEEPLLLTHQIDVPMADAIRSKDKLEVGDMERMRLRIDGLIHHNRQLKVEHPDQPGKFITANVRDPAFSEEGNVYTDAVAQKGILEVSAKPSRTSDGELKTLYILDASGVVDPDAETGPRDG</sequence>
<name>A0A058ZP26_9RHOB</name>
<comment type="caution">
    <text evidence="3">The sequence shown here is derived from an EMBL/GenBank/DDBJ whole genome shotgun (WGS) entry which is preliminary data.</text>
</comment>
<dbReference type="Pfam" id="PF25679">
    <property type="entry name" value="DUF7947"/>
    <property type="match status" value="1"/>
</dbReference>
<organism evidence="3 4">
    <name type="scientific">Actibacterium atlanticum</name>
    <dbReference type="NCBI Taxonomy" id="1461693"/>
    <lineage>
        <taxon>Bacteria</taxon>
        <taxon>Pseudomonadati</taxon>
        <taxon>Pseudomonadota</taxon>
        <taxon>Alphaproteobacteria</taxon>
        <taxon>Rhodobacterales</taxon>
        <taxon>Roseobacteraceae</taxon>
        <taxon>Actibacterium</taxon>
    </lineage>
</organism>
<proteinExistence type="predicted"/>
<keyword evidence="4" id="KW-1185">Reference proteome</keyword>
<evidence type="ECO:0000313" key="3">
    <source>
        <dbReference type="EMBL" id="KCV82917.1"/>
    </source>
</evidence>
<dbReference type="EMBL" id="AQQY01000002">
    <property type="protein sequence ID" value="KCV82917.1"/>
    <property type="molecule type" value="Genomic_DNA"/>
</dbReference>
<protein>
    <submittedName>
        <fullName evidence="3">Uncharacterized protein</fullName>
    </submittedName>
</protein>
<dbReference type="RefSeq" id="WP_035248823.1">
    <property type="nucleotide sequence ID" value="NZ_AQQY01000002.1"/>
</dbReference>
<dbReference type="Proteomes" id="UP000024836">
    <property type="component" value="Unassembled WGS sequence"/>
</dbReference>
<accession>A0A058ZP26</accession>
<evidence type="ECO:0000259" key="1">
    <source>
        <dbReference type="Pfam" id="PF25678"/>
    </source>
</evidence>
<evidence type="ECO:0000313" key="4">
    <source>
        <dbReference type="Proteomes" id="UP000024836"/>
    </source>
</evidence>
<dbReference type="eggNOG" id="ENOG5033JZ2">
    <property type="taxonomic scope" value="Bacteria"/>
</dbReference>
<dbReference type="OrthoDB" id="7833630at2"/>
<dbReference type="Pfam" id="PF25678">
    <property type="entry name" value="DUF7946"/>
    <property type="match status" value="1"/>
</dbReference>
<evidence type="ECO:0000259" key="2">
    <source>
        <dbReference type="Pfam" id="PF25679"/>
    </source>
</evidence>
<dbReference type="InterPro" id="IPR057706">
    <property type="entry name" value="DUF7946"/>
</dbReference>
<gene>
    <name evidence="3" type="ORF">ATO10_04887</name>
</gene>
<feature type="domain" description="DUF7946" evidence="1">
    <location>
        <begin position="5"/>
        <end position="195"/>
    </location>
</feature>
<dbReference type="InterPro" id="IPR057707">
    <property type="entry name" value="DUF7947"/>
</dbReference>